<gene>
    <name evidence="1" type="ORF">Sradi_0203800</name>
</gene>
<reference evidence="1" key="2">
    <citation type="journal article" date="2024" name="Plant">
        <title>Genomic evolution and insights into agronomic trait innovations of Sesamum species.</title>
        <authorList>
            <person name="Miao H."/>
            <person name="Wang L."/>
            <person name="Qu L."/>
            <person name="Liu H."/>
            <person name="Sun Y."/>
            <person name="Le M."/>
            <person name="Wang Q."/>
            <person name="Wei S."/>
            <person name="Zheng Y."/>
            <person name="Lin W."/>
            <person name="Duan Y."/>
            <person name="Cao H."/>
            <person name="Xiong S."/>
            <person name="Wang X."/>
            <person name="Wei L."/>
            <person name="Li C."/>
            <person name="Ma Q."/>
            <person name="Ju M."/>
            <person name="Zhao R."/>
            <person name="Li G."/>
            <person name="Mu C."/>
            <person name="Tian Q."/>
            <person name="Mei H."/>
            <person name="Zhang T."/>
            <person name="Gao T."/>
            <person name="Zhang H."/>
        </authorList>
    </citation>
    <scope>NUCLEOTIDE SEQUENCE</scope>
    <source>
        <strain evidence="1">G02</strain>
    </source>
</reference>
<dbReference type="AlphaFoldDB" id="A0AAW2VZ91"/>
<dbReference type="PANTHER" id="PTHR31973">
    <property type="entry name" value="POLYPROTEIN, PUTATIVE-RELATED"/>
    <property type="match status" value="1"/>
</dbReference>
<comment type="caution">
    <text evidence="1">The sequence shown here is derived from an EMBL/GenBank/DDBJ whole genome shotgun (WGS) entry which is preliminary data.</text>
</comment>
<reference evidence="1" key="1">
    <citation type="submission" date="2020-06" db="EMBL/GenBank/DDBJ databases">
        <authorList>
            <person name="Li T."/>
            <person name="Hu X."/>
            <person name="Zhang T."/>
            <person name="Song X."/>
            <person name="Zhang H."/>
            <person name="Dai N."/>
            <person name="Sheng W."/>
            <person name="Hou X."/>
            <person name="Wei L."/>
        </authorList>
    </citation>
    <scope>NUCLEOTIDE SEQUENCE</scope>
    <source>
        <strain evidence="1">G02</strain>
        <tissue evidence="1">Leaf</tissue>
    </source>
</reference>
<accession>A0AAW2VZ91</accession>
<evidence type="ECO:0000313" key="1">
    <source>
        <dbReference type="EMBL" id="KAL0434959.1"/>
    </source>
</evidence>
<evidence type="ECO:0008006" key="2">
    <source>
        <dbReference type="Google" id="ProtNLM"/>
    </source>
</evidence>
<dbReference type="PANTHER" id="PTHR31973:SF187">
    <property type="entry name" value="MUTATOR TRANSPOSASE MUDRA PROTEIN"/>
    <property type="match status" value="1"/>
</dbReference>
<organism evidence="1">
    <name type="scientific">Sesamum radiatum</name>
    <name type="common">Black benniseed</name>
    <dbReference type="NCBI Taxonomy" id="300843"/>
    <lineage>
        <taxon>Eukaryota</taxon>
        <taxon>Viridiplantae</taxon>
        <taxon>Streptophyta</taxon>
        <taxon>Embryophyta</taxon>
        <taxon>Tracheophyta</taxon>
        <taxon>Spermatophyta</taxon>
        <taxon>Magnoliopsida</taxon>
        <taxon>eudicotyledons</taxon>
        <taxon>Gunneridae</taxon>
        <taxon>Pentapetalae</taxon>
        <taxon>asterids</taxon>
        <taxon>lamiids</taxon>
        <taxon>Lamiales</taxon>
        <taxon>Pedaliaceae</taxon>
        <taxon>Sesamum</taxon>
    </lineage>
</organism>
<protein>
    <recommendedName>
        <fullName evidence="2">Transposase</fullName>
    </recommendedName>
</protein>
<proteinExistence type="predicted"/>
<name>A0AAW2VZ91_SESRA</name>
<sequence length="123" mass="14190">MSDKQKGLMQAFGEIFPGSGHRYCVRHLHNNFKVVGFRGLAYKNTLWNAARACTVSEWKKKMDEMKELSEAAHDWFNDKPASQWSRSHFSELSTCDMLLNNVCETFNACILDAREKPILTMLE</sequence>
<dbReference type="EMBL" id="JACGWJ010000002">
    <property type="protein sequence ID" value="KAL0434959.1"/>
    <property type="molecule type" value="Genomic_DNA"/>
</dbReference>